<feature type="coiled-coil region" evidence="14">
    <location>
        <begin position="291"/>
        <end position="419"/>
    </location>
</feature>
<dbReference type="SUPFAM" id="SSF74924">
    <property type="entry name" value="Cap-Gly domain"/>
    <property type="match status" value="1"/>
</dbReference>
<evidence type="ECO:0000259" key="16">
    <source>
        <dbReference type="PROSITE" id="PS50245"/>
    </source>
</evidence>
<keyword evidence="7" id="KW-0132">Cell division</keyword>
<name>A0A564ZAA9_HYMDI</name>
<feature type="region of interest" description="Disordered" evidence="15">
    <location>
        <begin position="93"/>
        <end position="231"/>
    </location>
</feature>
<feature type="coiled-coil region" evidence="14">
    <location>
        <begin position="578"/>
        <end position="626"/>
    </location>
</feature>
<feature type="coiled-coil region" evidence="14">
    <location>
        <begin position="463"/>
        <end position="497"/>
    </location>
</feature>
<dbReference type="PROSITE" id="PS00845">
    <property type="entry name" value="CAP_GLY_1"/>
    <property type="match status" value="1"/>
</dbReference>
<evidence type="ECO:0000256" key="1">
    <source>
        <dbReference type="ARBA" id="ARBA00004114"/>
    </source>
</evidence>
<feature type="region of interest" description="Disordered" evidence="15">
    <location>
        <begin position="245"/>
        <end position="273"/>
    </location>
</feature>
<evidence type="ECO:0000256" key="7">
    <source>
        <dbReference type="ARBA" id="ARBA00022618"/>
    </source>
</evidence>
<feature type="coiled-coil region" evidence="14">
    <location>
        <begin position="1150"/>
        <end position="1195"/>
    </location>
</feature>
<keyword evidence="18" id="KW-1185">Reference proteome</keyword>
<keyword evidence="9" id="KW-0498">Mitosis</keyword>
<dbReference type="GO" id="GO:0051301">
    <property type="term" value="P:cell division"/>
    <property type="evidence" value="ECO:0007669"/>
    <property type="project" value="UniProtKB-KW"/>
</dbReference>
<evidence type="ECO:0000256" key="12">
    <source>
        <dbReference type="ARBA" id="ARBA00023212"/>
    </source>
</evidence>
<feature type="compositionally biased region" description="Low complexity" evidence="15">
    <location>
        <begin position="262"/>
        <end position="273"/>
    </location>
</feature>
<feature type="compositionally biased region" description="Polar residues" evidence="15">
    <location>
        <begin position="245"/>
        <end position="259"/>
    </location>
</feature>
<dbReference type="PANTHER" id="PTHR18916">
    <property type="entry name" value="DYNACTIN 1-RELATED MICROTUBULE-BINDING"/>
    <property type="match status" value="1"/>
</dbReference>
<dbReference type="GO" id="GO:0005814">
    <property type="term" value="C:centriole"/>
    <property type="evidence" value="ECO:0007669"/>
    <property type="project" value="UniProtKB-SubCell"/>
</dbReference>
<organism evidence="17 18">
    <name type="scientific">Hymenolepis diminuta</name>
    <name type="common">Rat tapeworm</name>
    <dbReference type="NCBI Taxonomy" id="6216"/>
    <lineage>
        <taxon>Eukaryota</taxon>
        <taxon>Metazoa</taxon>
        <taxon>Spiralia</taxon>
        <taxon>Lophotrochozoa</taxon>
        <taxon>Platyhelminthes</taxon>
        <taxon>Cestoda</taxon>
        <taxon>Eucestoda</taxon>
        <taxon>Cyclophyllidea</taxon>
        <taxon>Hymenolepididae</taxon>
        <taxon>Hymenolepis</taxon>
    </lineage>
</organism>
<dbReference type="GO" id="GO:0030286">
    <property type="term" value="C:dynein complex"/>
    <property type="evidence" value="ECO:0007669"/>
    <property type="project" value="UniProtKB-KW"/>
</dbReference>
<protein>
    <recommendedName>
        <fullName evidence="5">Dynactin subunit 1</fullName>
    </recommendedName>
</protein>
<keyword evidence="6" id="KW-0963">Cytoplasm</keyword>
<dbReference type="InterPro" id="IPR000938">
    <property type="entry name" value="CAP-Gly_domain"/>
</dbReference>
<reference evidence="17 18" key="1">
    <citation type="submission" date="2019-07" db="EMBL/GenBank/DDBJ databases">
        <authorList>
            <person name="Jastrzebski P J."/>
            <person name="Paukszto L."/>
            <person name="Jastrzebski P J."/>
        </authorList>
    </citation>
    <scope>NUCLEOTIDE SEQUENCE [LARGE SCALE GENOMIC DNA]</scope>
    <source>
        <strain evidence="17 18">WMS-il1</strain>
    </source>
</reference>
<keyword evidence="12" id="KW-0206">Cytoskeleton</keyword>
<evidence type="ECO:0000256" key="14">
    <source>
        <dbReference type="SAM" id="Coils"/>
    </source>
</evidence>
<dbReference type="Pfam" id="PF01302">
    <property type="entry name" value="CAP_GLY"/>
    <property type="match status" value="1"/>
</dbReference>
<dbReference type="EMBL" id="CABIJS010000697">
    <property type="protein sequence ID" value="VUZ55724.1"/>
    <property type="molecule type" value="Genomic_DNA"/>
</dbReference>
<keyword evidence="8" id="KW-0493">Microtubule</keyword>
<dbReference type="Proteomes" id="UP000321570">
    <property type="component" value="Unassembled WGS sequence"/>
</dbReference>
<evidence type="ECO:0000256" key="3">
    <source>
        <dbReference type="ARBA" id="ARBA00004544"/>
    </source>
</evidence>
<dbReference type="GO" id="GO:0005874">
    <property type="term" value="C:microtubule"/>
    <property type="evidence" value="ECO:0007669"/>
    <property type="project" value="UniProtKB-KW"/>
</dbReference>
<dbReference type="InterPro" id="IPR022157">
    <property type="entry name" value="Dynactin"/>
</dbReference>
<evidence type="ECO:0000256" key="5">
    <source>
        <dbReference type="ARBA" id="ARBA00016574"/>
    </source>
</evidence>
<comment type="similarity">
    <text evidence="4">Belongs to the dynactin 150 kDa subunit family.</text>
</comment>
<evidence type="ECO:0000256" key="2">
    <source>
        <dbReference type="ARBA" id="ARBA00004186"/>
    </source>
</evidence>
<proteinExistence type="inferred from homology"/>
<keyword evidence="13" id="KW-0131">Cell cycle</keyword>
<accession>A0A564ZAA9</accession>
<evidence type="ECO:0000313" key="18">
    <source>
        <dbReference type="Proteomes" id="UP000321570"/>
    </source>
</evidence>
<feature type="compositionally biased region" description="Low complexity" evidence="15">
    <location>
        <begin position="93"/>
        <end position="107"/>
    </location>
</feature>
<dbReference type="Gene3D" id="2.30.30.190">
    <property type="entry name" value="CAP Gly-rich-like domain"/>
    <property type="match status" value="1"/>
</dbReference>
<feature type="coiled-coil region" evidence="14">
    <location>
        <begin position="522"/>
        <end position="549"/>
    </location>
</feature>
<dbReference type="InterPro" id="IPR036859">
    <property type="entry name" value="CAP-Gly_dom_sf"/>
</dbReference>
<dbReference type="PROSITE" id="PS50245">
    <property type="entry name" value="CAP_GLY_2"/>
    <property type="match status" value="1"/>
</dbReference>
<gene>
    <name evidence="17" type="ORF">WMSIL1_LOCUS13524</name>
</gene>
<dbReference type="Pfam" id="PF12455">
    <property type="entry name" value="Dynactin"/>
    <property type="match status" value="1"/>
</dbReference>
<feature type="domain" description="CAP-Gly" evidence="16">
    <location>
        <begin position="27"/>
        <end position="69"/>
    </location>
</feature>
<keyword evidence="11 14" id="KW-0175">Coiled coil</keyword>
<keyword evidence="10" id="KW-0243">Dynein</keyword>
<feature type="coiled-coil region" evidence="14">
    <location>
        <begin position="1352"/>
        <end position="1379"/>
    </location>
</feature>
<comment type="subcellular location">
    <subcellularLocation>
        <location evidence="3">Cytoplasm</location>
        <location evidence="3">Cell cortex</location>
    </subcellularLocation>
    <subcellularLocation>
        <location evidence="1">Cytoplasm</location>
        <location evidence="1">Cytoskeleton</location>
        <location evidence="1">Microtubule organizing center</location>
        <location evidence="1">Centrosome</location>
        <location evidence="1">Centriole</location>
    </subcellularLocation>
    <subcellularLocation>
        <location evidence="2">Cytoplasm</location>
        <location evidence="2">Cytoskeleton</location>
        <location evidence="2">Spindle</location>
    </subcellularLocation>
</comment>
<dbReference type="PANTHER" id="PTHR18916:SF6">
    <property type="entry name" value="DYNACTIN SUBUNIT 1"/>
    <property type="match status" value="1"/>
</dbReference>
<evidence type="ECO:0000256" key="10">
    <source>
        <dbReference type="ARBA" id="ARBA00023017"/>
    </source>
</evidence>
<evidence type="ECO:0000256" key="8">
    <source>
        <dbReference type="ARBA" id="ARBA00022701"/>
    </source>
</evidence>
<evidence type="ECO:0000256" key="13">
    <source>
        <dbReference type="ARBA" id="ARBA00023306"/>
    </source>
</evidence>
<evidence type="ECO:0000313" key="17">
    <source>
        <dbReference type="EMBL" id="VUZ55724.1"/>
    </source>
</evidence>
<evidence type="ECO:0000256" key="9">
    <source>
        <dbReference type="ARBA" id="ARBA00022776"/>
    </source>
</evidence>
<dbReference type="GO" id="GO:0005819">
    <property type="term" value="C:spindle"/>
    <property type="evidence" value="ECO:0007669"/>
    <property type="project" value="UniProtKB-SubCell"/>
</dbReference>
<evidence type="ECO:0000256" key="11">
    <source>
        <dbReference type="ARBA" id="ARBA00023054"/>
    </source>
</evidence>
<evidence type="ECO:0000256" key="6">
    <source>
        <dbReference type="ARBA" id="ARBA00022490"/>
    </source>
</evidence>
<feature type="compositionally biased region" description="Polar residues" evidence="15">
    <location>
        <begin position="196"/>
        <end position="214"/>
    </location>
</feature>
<sequence>MEEHKLKVGSQVIVTGKGIEGTVAFIGTTQFSAGKWVGLILNEPVGKNNGTVQGKRYFTCEENYGLFVRPTQLALLGPGGPISIMNTSISSAASESSSSRMSASRAAGLRKPTQISSEADMKRNLSVGGSRSKDSSLTRSQYKPPASISSRTSLSSSTTRLNRTSNAKSQDDLAKSDIPGRMSTSQTSASRKPPTSGASPNISKPPSRTSSFQAVSVDSSSDRQTSTGIPRPAELAKAPAQALPTLTSTSQPTQHSAPLQISPETSEPPTTSVPVLEEEVMHIPSDVRVELENLRSEVKDLTEKLEVLKAKRAEDRGKLKEAESLKVQLAQLEENRKLMQEKSADLQRQLAQANGEKAEVQAAFNRFKEEMGDTMDVVEMATLDKEMAEEKLETANLEIEALKEKIEELTLENQIMKDEQVNTPLAAGDAEEGSAIPTLAQWKQLEQQSERMKMGLVTFRDLVNQDKQEIAALTKEVTTLQTEVSHLTAEKTRLSEELKQSVEHTIELKEQIDAALGADKMVSLLTQKNLELEEAVEKLTEERNCLEALCETNDELLEGEHDRQLELADQLDLAMGQHRELLRQLEASRETVADYEQTISKFREVVTQLQTQNTQLSQSLANARRSASSASLVAMVTDQSATQAEVSALILDNPVGKQLEAQTIAKLKNEKAISLIEMELRKLDAEQGIQHVKWLSAFLPEEFSRRAGDNDAILMLLLVNRLIFKCELLATQVRKRYPLPSCIRGLGTRNGLQTPLSTEPASVKFTAGGDEMDEIDVFKTKAEMASFTSFLILLVNYWQGLLQQLKNVLSSCHVKRFSKLVTLYSDFSSGHEGILDRLLDLCKRDQLDDAVPLENLISSVEFFVSVHTVHVVPVIQSTPVIINSTEIMSDFARVVLASSEAITVDASCLAAFIGQSLDIVDPESEINGDGTLGKLISHLGRLGASIRAQARCIRRRLPSNSEAQPLSYPVSLSSSLDSALHKLFICARCLFTTTKNTGQMVATQMSEHSALDASVVLKDCLAPVVQAILSEADIPNDNTTPPDQALSSLLEQVSSLVSTTATAMEHGEYDFDGSKQPKAQEPILQRAIAYRNAQSELESYKGKLELKDVEVLELRRELKTRMDDISEMTVRINMAEKKLEASGRGNLEKIVDLEDRLQKMKNQQKQTENEFGQAMDGMQADLTKLEKENMELKEKLRKMGGFGLGKSTASSLLHSSGDLVSDTSGTPLSPMTLASKLSTYRDNSVILNEIETLRETVRYLTLEVTKLRGRKLHEDVMALTPLRVPYRNLQKQFTTSADDEENSDKENMKTLPALSLTKLTRQVNAAVTNYHHVLATTRLIRLTGDESPEAQLAHQTERLLQAKHDLEKAQEDLLNYAKQRPGYGVVKADLTTFTSKRTAHRLGMEGERQLLGRITVPNNCMDGIRTKNRALRVSTDQFRDLVSAIMVNLN</sequence>
<dbReference type="SMART" id="SM01052">
    <property type="entry name" value="CAP_GLY"/>
    <property type="match status" value="1"/>
</dbReference>
<evidence type="ECO:0000256" key="4">
    <source>
        <dbReference type="ARBA" id="ARBA00011010"/>
    </source>
</evidence>
<feature type="compositionally biased region" description="Low complexity" evidence="15">
    <location>
        <begin position="149"/>
        <end position="166"/>
    </location>
</feature>
<evidence type="ECO:0000256" key="15">
    <source>
        <dbReference type="SAM" id="MobiDB-lite"/>
    </source>
</evidence>